<keyword evidence="10" id="KW-0418">Kinase</keyword>
<evidence type="ECO:0000256" key="10">
    <source>
        <dbReference type="ARBA" id="ARBA00022777"/>
    </source>
</evidence>
<evidence type="ECO:0000256" key="5">
    <source>
        <dbReference type="ARBA" id="ARBA00022614"/>
    </source>
</evidence>
<dbReference type="InterPro" id="IPR008271">
    <property type="entry name" value="Ser/Thr_kinase_AS"/>
</dbReference>
<dbReference type="PANTHER" id="PTHR47984">
    <property type="entry name" value="OS01G0323000 PROTEIN"/>
    <property type="match status" value="1"/>
</dbReference>
<dbReference type="GO" id="GO:0004674">
    <property type="term" value="F:protein serine/threonine kinase activity"/>
    <property type="evidence" value="ECO:0007669"/>
    <property type="project" value="UniProtKB-KW"/>
</dbReference>
<dbReference type="Proteomes" id="UP000501690">
    <property type="component" value="Linkage Group LG11"/>
</dbReference>
<protein>
    <recommendedName>
        <fullName evidence="2">non-specific serine/threonine protein kinase</fullName>
        <ecNumber evidence="2">2.7.11.1</ecNumber>
    </recommendedName>
</protein>
<keyword evidence="6" id="KW-0808">Transferase</keyword>
<dbReference type="PANTHER" id="PTHR47984:SF31">
    <property type="entry name" value="OS03G0227900 PROTEIN"/>
    <property type="match status" value="1"/>
</dbReference>
<keyword evidence="4" id="KW-0597">Phosphoprotein</keyword>
<dbReference type="SMART" id="SM00369">
    <property type="entry name" value="LRR_TYP"/>
    <property type="match status" value="5"/>
</dbReference>
<keyword evidence="22" id="KW-1185">Reference proteome</keyword>
<evidence type="ECO:0000256" key="7">
    <source>
        <dbReference type="ARBA" id="ARBA00022692"/>
    </source>
</evidence>
<dbReference type="PROSITE" id="PS50011">
    <property type="entry name" value="PROTEIN_KINASE_DOM"/>
    <property type="match status" value="2"/>
</dbReference>
<dbReference type="Gene3D" id="3.30.200.20">
    <property type="entry name" value="Phosphorylase Kinase, domain 1"/>
    <property type="match status" value="2"/>
</dbReference>
<dbReference type="PROSITE" id="PS51450">
    <property type="entry name" value="LRR"/>
    <property type="match status" value="1"/>
</dbReference>
<dbReference type="FunFam" id="1.10.510.10:FF:000448">
    <property type="entry name" value="Putative LRR receptor-like serine/threonine-protein kinase"/>
    <property type="match status" value="1"/>
</dbReference>
<evidence type="ECO:0000259" key="20">
    <source>
        <dbReference type="PROSITE" id="PS50011"/>
    </source>
</evidence>
<accession>A0A4D6NWN6</accession>
<evidence type="ECO:0000256" key="14">
    <source>
        <dbReference type="ARBA" id="ARBA00047899"/>
    </source>
</evidence>
<feature type="chain" id="PRO_5020039903" description="non-specific serine/threonine protein kinase" evidence="19">
    <location>
        <begin position="20"/>
        <end position="1362"/>
    </location>
</feature>
<evidence type="ECO:0000256" key="9">
    <source>
        <dbReference type="ARBA" id="ARBA00022741"/>
    </source>
</evidence>
<dbReference type="FunFam" id="3.80.10.10:FF:000561">
    <property type="entry name" value="Probable LRR receptor-like serine/threonine-protein kinase At2g16250"/>
    <property type="match status" value="1"/>
</dbReference>
<feature type="compositionally biased region" description="Basic and acidic residues" evidence="17">
    <location>
        <begin position="1324"/>
        <end position="1342"/>
    </location>
</feature>
<dbReference type="GO" id="GO:0005524">
    <property type="term" value="F:ATP binding"/>
    <property type="evidence" value="ECO:0007669"/>
    <property type="project" value="UniProtKB-UniRule"/>
</dbReference>
<keyword evidence="7 18" id="KW-0812">Transmembrane</keyword>
<dbReference type="InterPro" id="IPR001245">
    <property type="entry name" value="Ser-Thr/Tyr_kinase_cat_dom"/>
</dbReference>
<feature type="region of interest" description="Disordered" evidence="17">
    <location>
        <begin position="1324"/>
        <end position="1345"/>
    </location>
</feature>
<dbReference type="FunFam" id="3.30.200.20:FF:000173">
    <property type="entry name" value="Probable serine/threonine-protein kinase At1g01540"/>
    <property type="match status" value="1"/>
</dbReference>
<evidence type="ECO:0000256" key="11">
    <source>
        <dbReference type="ARBA" id="ARBA00022840"/>
    </source>
</evidence>
<dbReference type="InterPro" id="IPR017441">
    <property type="entry name" value="Protein_kinase_ATP_BS"/>
</dbReference>
<keyword evidence="5" id="KW-0433">Leucine-rich repeat</keyword>
<evidence type="ECO:0000256" key="3">
    <source>
        <dbReference type="ARBA" id="ARBA00022527"/>
    </source>
</evidence>
<dbReference type="InterPro" id="IPR032675">
    <property type="entry name" value="LRR_dom_sf"/>
</dbReference>
<evidence type="ECO:0000256" key="15">
    <source>
        <dbReference type="ARBA" id="ARBA00048679"/>
    </source>
</evidence>
<dbReference type="FunFam" id="3.80.10.10:FF:000383">
    <property type="entry name" value="Leucine-rich repeat receptor protein kinase EMS1"/>
    <property type="match status" value="1"/>
</dbReference>
<evidence type="ECO:0000256" key="2">
    <source>
        <dbReference type="ARBA" id="ARBA00012513"/>
    </source>
</evidence>
<keyword evidence="12 18" id="KW-1133">Transmembrane helix</keyword>
<dbReference type="Pfam" id="PF13855">
    <property type="entry name" value="LRR_8"/>
    <property type="match status" value="1"/>
</dbReference>
<evidence type="ECO:0000256" key="1">
    <source>
        <dbReference type="ARBA" id="ARBA00004167"/>
    </source>
</evidence>
<feature type="transmembrane region" description="Helical" evidence="18">
    <location>
        <begin position="944"/>
        <end position="966"/>
    </location>
</feature>
<feature type="region of interest" description="Disordered" evidence="17">
    <location>
        <begin position="473"/>
        <end position="494"/>
    </location>
</feature>
<evidence type="ECO:0000256" key="19">
    <source>
        <dbReference type="SAM" id="SignalP"/>
    </source>
</evidence>
<evidence type="ECO:0000313" key="21">
    <source>
        <dbReference type="EMBL" id="QCE16815.1"/>
    </source>
</evidence>
<feature type="domain" description="Protein kinase" evidence="20">
    <location>
        <begin position="516"/>
        <end position="802"/>
    </location>
</feature>
<dbReference type="Gene3D" id="3.80.10.10">
    <property type="entry name" value="Ribonuclease Inhibitor"/>
    <property type="match status" value="2"/>
</dbReference>
<dbReference type="PROSITE" id="PS00108">
    <property type="entry name" value="PROTEIN_KINASE_ST"/>
    <property type="match status" value="1"/>
</dbReference>
<dbReference type="GO" id="GO:0016020">
    <property type="term" value="C:membrane"/>
    <property type="evidence" value="ECO:0007669"/>
    <property type="project" value="UniProtKB-SubCell"/>
</dbReference>
<evidence type="ECO:0000256" key="6">
    <source>
        <dbReference type="ARBA" id="ARBA00022679"/>
    </source>
</evidence>
<comment type="catalytic activity">
    <reaction evidence="14">
        <text>L-threonyl-[protein] + ATP = O-phospho-L-threonyl-[protein] + ADP + H(+)</text>
        <dbReference type="Rhea" id="RHEA:46608"/>
        <dbReference type="Rhea" id="RHEA-COMP:11060"/>
        <dbReference type="Rhea" id="RHEA-COMP:11605"/>
        <dbReference type="ChEBI" id="CHEBI:15378"/>
        <dbReference type="ChEBI" id="CHEBI:30013"/>
        <dbReference type="ChEBI" id="CHEBI:30616"/>
        <dbReference type="ChEBI" id="CHEBI:61977"/>
        <dbReference type="ChEBI" id="CHEBI:456216"/>
        <dbReference type="EC" id="2.7.11.1"/>
    </reaction>
</comment>
<dbReference type="InterPro" id="IPR011009">
    <property type="entry name" value="Kinase-like_dom_sf"/>
</dbReference>
<dbReference type="InterPro" id="IPR052232">
    <property type="entry name" value="RLK_Ser/Thr-Kinase"/>
</dbReference>
<feature type="signal peptide" evidence="19">
    <location>
        <begin position="1"/>
        <end position="19"/>
    </location>
</feature>
<keyword evidence="8" id="KW-0677">Repeat</keyword>
<gene>
    <name evidence="21" type="ORF">DEO72_LG11g3834</name>
</gene>
<dbReference type="InterPro" id="IPR003591">
    <property type="entry name" value="Leu-rich_rpt_typical-subtyp"/>
</dbReference>
<dbReference type="EC" id="2.7.11.1" evidence="2"/>
<evidence type="ECO:0000256" key="16">
    <source>
        <dbReference type="PROSITE-ProRule" id="PRU10141"/>
    </source>
</evidence>
<keyword evidence="9 16" id="KW-0547">Nucleotide-binding</keyword>
<sequence>MGIVWFRLLLLLVVSQVTLEQIEPLSSSEERESLLELRASLGLRSKEWPRKPDPCLLWVGIACQNGRVVGINISGFKRTRLGRMNPQFAVDALANFTLLESFNASNFLLPGPIPDWLGLSLPSLRVLDLRSCSIVNAIPSTLGNLTNLSSLYLSDNNLIGNVPESLGQLSALSVLDLSRNSLAGSIPTSFAFLGNLSSLDMSANFLSGPIPPEIGSLSRLQYLNLSNNGLATLPTQLGGLTSLLVLDLSQNSFASGGLPQDLVGFRNLRQMILSNSMLTGFLPGRLFSGSLQLQFLVLKQNNFSGSLPVELWSLPRLSFLDVSANNFSGQLPNSSLSANATVAVLNISHNKFYGNLTSALRRFGFIDLSSNYFEGKVLDFMHNVSLDSNCLQNATDQRSTAECASFYAERGLNFDNFGRPNTTSPPASKSSGKKSNKTKIILAAVLGGLGLIALLVLLVVLLLLCVRKRGNSNQRGNGVGPAPVGSSPPNPGVPMEFPNVGDSFTYHQLLQATGDFNDANLIKHGHTGDFFNGVLEGGVPVVIKRIDMRSAKKEAYLSELEFFNKVSHQRFVPLLGHCLEHENEKFLVYKSMPNGDLSNCLYYKNTTSEDGTLQSLDWITRLKIATGAAEALSYLHHECVPPIVHRDIQASSILLDDKYEVRLGSLSEACAQEGDIHQSKITRFLRLPQSSEQGPSGYSTSICAYDVYCLGKVLLELVTGRLGMSAASEVEVKDWFDQILPYINMYEKELVTKIIDPSMVVDEDFLEEVWAIAIVARSCLNPKPSRRPPMRYILKALENPLKVVREENSSSARLRATSSRGSWNAATLFGSWRQSSSDVTATPAASGVKLERAGSLKLSGTTGSRSQSQGSFHNGGGEISLSRRRHSKEIFPEPSGVDDVESPHGDDVSGEVEGACETMAASATVSGGALPDLTHRTPFLGLKLYALILVLVIMLVAAVLLILLCFRRSSKKRKMRVKHSSGAIPLVSKEIVEVNTLELKIEEVDDEDPKKKESKLEDSPSVESPNIGWGRWYSLRELETATQGFAEGNVIGEGGYGIVFRGNLIDGSVVAVKNLLNNKGQAEKEFKVEVEAIGKVRHKNLVGLVGYCAEGAQRMLVYEYVDNGTLEQWLHGDVGLVSPLTWDIRMKIAVGTAKGLAYLHEGLEPKVVHRDVKSSNILLDKKWNAKVSDFGLAKLLGPEKSYVTTRVMGTFGYVSPEYASTGMLNEGSDVYSFGILLMELITGRSPIDYSRPPGEMNLVDWFKGMVANRRGDELVDPLIDVQPSQRSLKRALLVCLRCIDLDVAKRPKMGQIVHMLEADDFPFRSEHRTNREKDPVDSKEAGSSKISYSTRHLEAVDKLSWR</sequence>
<evidence type="ECO:0000256" key="12">
    <source>
        <dbReference type="ARBA" id="ARBA00022989"/>
    </source>
</evidence>
<comment type="catalytic activity">
    <reaction evidence="15">
        <text>L-seryl-[protein] + ATP = O-phospho-L-seryl-[protein] + ADP + H(+)</text>
        <dbReference type="Rhea" id="RHEA:17989"/>
        <dbReference type="Rhea" id="RHEA-COMP:9863"/>
        <dbReference type="Rhea" id="RHEA-COMP:11604"/>
        <dbReference type="ChEBI" id="CHEBI:15378"/>
        <dbReference type="ChEBI" id="CHEBI:29999"/>
        <dbReference type="ChEBI" id="CHEBI:30616"/>
        <dbReference type="ChEBI" id="CHEBI:83421"/>
        <dbReference type="ChEBI" id="CHEBI:456216"/>
        <dbReference type="EC" id="2.7.11.1"/>
    </reaction>
</comment>
<dbReference type="FunFam" id="3.80.10.10:FF:001128">
    <property type="entry name" value="Probable LRR receptor-like serine/threonine-protein kinase At2g16250"/>
    <property type="match status" value="1"/>
</dbReference>
<evidence type="ECO:0000256" key="13">
    <source>
        <dbReference type="ARBA" id="ARBA00023136"/>
    </source>
</evidence>
<feature type="transmembrane region" description="Helical" evidence="18">
    <location>
        <begin position="440"/>
        <end position="464"/>
    </location>
</feature>
<evidence type="ECO:0000256" key="8">
    <source>
        <dbReference type="ARBA" id="ARBA00022737"/>
    </source>
</evidence>
<evidence type="ECO:0000256" key="18">
    <source>
        <dbReference type="SAM" id="Phobius"/>
    </source>
</evidence>
<keyword evidence="19" id="KW-0732">Signal</keyword>
<name>A0A4D6NWN6_VIGUN</name>
<feature type="region of interest" description="Disordered" evidence="17">
    <location>
        <begin position="856"/>
        <end position="912"/>
    </location>
</feature>
<keyword evidence="13 18" id="KW-0472">Membrane</keyword>
<dbReference type="InterPro" id="IPR000719">
    <property type="entry name" value="Prot_kinase_dom"/>
</dbReference>
<keyword evidence="11 16" id="KW-0067">ATP-binding</keyword>
<dbReference type="FunFam" id="3.30.200.20:FF:000433">
    <property type="entry name" value="Predicted protein"/>
    <property type="match status" value="1"/>
</dbReference>
<dbReference type="Pfam" id="PF07714">
    <property type="entry name" value="PK_Tyr_Ser-Thr"/>
    <property type="match status" value="2"/>
</dbReference>
<dbReference type="EMBL" id="CP039355">
    <property type="protein sequence ID" value="QCE16815.1"/>
    <property type="molecule type" value="Genomic_DNA"/>
</dbReference>
<dbReference type="CDD" id="cd14066">
    <property type="entry name" value="STKc_IRAK"/>
    <property type="match status" value="1"/>
</dbReference>
<reference evidence="21 22" key="1">
    <citation type="submission" date="2019-04" db="EMBL/GenBank/DDBJ databases">
        <title>An improved genome assembly and genetic linkage map for asparagus bean, Vigna unguiculata ssp. sesquipedialis.</title>
        <authorList>
            <person name="Xia Q."/>
            <person name="Zhang R."/>
            <person name="Dong Y."/>
        </authorList>
    </citation>
    <scope>NUCLEOTIDE SEQUENCE [LARGE SCALE GENOMIC DNA]</scope>
    <source>
        <tissue evidence="21">Leaf</tissue>
    </source>
</reference>
<dbReference type="FunFam" id="1.10.510.10:FF:000035">
    <property type="entry name" value="Putative receptor-like serine/threonine-protein kinase"/>
    <property type="match status" value="1"/>
</dbReference>
<proteinExistence type="predicted"/>
<comment type="subcellular location">
    <subcellularLocation>
        <location evidence="1">Membrane</location>
        <topology evidence="1">Single-pass membrane protein</topology>
    </subcellularLocation>
</comment>
<dbReference type="PROSITE" id="PS00107">
    <property type="entry name" value="PROTEIN_KINASE_ATP"/>
    <property type="match status" value="1"/>
</dbReference>
<evidence type="ECO:0000313" key="22">
    <source>
        <dbReference type="Proteomes" id="UP000501690"/>
    </source>
</evidence>
<feature type="compositionally biased region" description="Low complexity" evidence="17">
    <location>
        <begin position="859"/>
        <end position="871"/>
    </location>
</feature>
<evidence type="ECO:0000256" key="17">
    <source>
        <dbReference type="SAM" id="MobiDB-lite"/>
    </source>
</evidence>
<dbReference type="InterPro" id="IPR001611">
    <property type="entry name" value="Leu-rich_rpt"/>
</dbReference>
<dbReference type="SUPFAM" id="SSF56112">
    <property type="entry name" value="Protein kinase-like (PK-like)"/>
    <property type="match status" value="2"/>
</dbReference>
<evidence type="ECO:0000256" key="4">
    <source>
        <dbReference type="ARBA" id="ARBA00022553"/>
    </source>
</evidence>
<feature type="binding site" evidence="16">
    <location>
        <position position="1073"/>
    </location>
    <ligand>
        <name>ATP</name>
        <dbReference type="ChEBI" id="CHEBI:30616"/>
    </ligand>
</feature>
<keyword evidence="3" id="KW-0723">Serine/threonine-protein kinase</keyword>
<dbReference type="Gene3D" id="1.10.510.10">
    <property type="entry name" value="Transferase(Phosphotransferase) domain 1"/>
    <property type="match status" value="2"/>
</dbReference>
<dbReference type="SUPFAM" id="SSF52058">
    <property type="entry name" value="L domain-like"/>
    <property type="match status" value="1"/>
</dbReference>
<dbReference type="SMART" id="SM00220">
    <property type="entry name" value="S_TKc"/>
    <property type="match status" value="1"/>
</dbReference>
<organism evidence="21 22">
    <name type="scientific">Vigna unguiculata</name>
    <name type="common">Cowpea</name>
    <dbReference type="NCBI Taxonomy" id="3917"/>
    <lineage>
        <taxon>Eukaryota</taxon>
        <taxon>Viridiplantae</taxon>
        <taxon>Streptophyta</taxon>
        <taxon>Embryophyta</taxon>
        <taxon>Tracheophyta</taxon>
        <taxon>Spermatophyta</taxon>
        <taxon>Magnoliopsida</taxon>
        <taxon>eudicotyledons</taxon>
        <taxon>Gunneridae</taxon>
        <taxon>Pentapetalae</taxon>
        <taxon>rosids</taxon>
        <taxon>fabids</taxon>
        <taxon>Fabales</taxon>
        <taxon>Fabaceae</taxon>
        <taxon>Papilionoideae</taxon>
        <taxon>50 kb inversion clade</taxon>
        <taxon>NPAAA clade</taxon>
        <taxon>indigoferoid/millettioid clade</taxon>
        <taxon>Phaseoleae</taxon>
        <taxon>Vigna</taxon>
    </lineage>
</organism>
<dbReference type="Pfam" id="PF00560">
    <property type="entry name" value="LRR_1"/>
    <property type="match status" value="2"/>
</dbReference>
<feature type="domain" description="Protein kinase" evidence="20">
    <location>
        <begin position="1045"/>
        <end position="1309"/>
    </location>
</feature>